<comment type="caution">
    <text evidence="2">The sequence shown here is derived from an EMBL/GenBank/DDBJ whole genome shotgun (WGS) entry which is preliminary data.</text>
</comment>
<sequence length="249" mass="27699">MGKSIECMRRERKVESGCCGAKCCTSPTKERSGLYEEKHREYNGNAWVCGHMERKKLPVVAVCQAVARTKTIRPKKFGKKVAAGKIIINDEDHVNFKPYAIILNSNECTKKLSPESFSSRRIGDAREINSCEGPPQMGCCSWKQTCCGGGCCDPILPNCCNSEQKNARPLQKAMVASIYSPWEMTMNGTTLSSIHRNNETEEVLCSNLPKTTTCYGGECGKTPSQNRSTRNTEETETDSDLFTIRDSDR</sequence>
<evidence type="ECO:0000313" key="2">
    <source>
        <dbReference type="EMBL" id="KAF7383740.1"/>
    </source>
</evidence>
<feature type="region of interest" description="Disordered" evidence="1">
    <location>
        <begin position="221"/>
        <end position="249"/>
    </location>
</feature>
<dbReference type="AlphaFoldDB" id="A0A834J948"/>
<proteinExistence type="predicted"/>
<reference evidence="2" key="1">
    <citation type="journal article" date="2020" name="G3 (Bethesda)">
        <title>High-Quality Assemblies for Three Invasive Social Wasps from the &lt;i&gt;Vespula&lt;/i&gt; Genus.</title>
        <authorList>
            <person name="Harrop T.W.R."/>
            <person name="Guhlin J."/>
            <person name="McLaughlin G.M."/>
            <person name="Permina E."/>
            <person name="Stockwell P."/>
            <person name="Gilligan J."/>
            <person name="Le Lec M.F."/>
            <person name="Gruber M.A.M."/>
            <person name="Quinn O."/>
            <person name="Lovegrove M."/>
            <person name="Duncan E.J."/>
            <person name="Remnant E.J."/>
            <person name="Van Eeckhoven J."/>
            <person name="Graham B."/>
            <person name="Knapp R.A."/>
            <person name="Langford K.W."/>
            <person name="Kronenberg Z."/>
            <person name="Press M.O."/>
            <person name="Eacker S.M."/>
            <person name="Wilson-Rankin E.E."/>
            <person name="Purcell J."/>
            <person name="Lester P.J."/>
            <person name="Dearden P.K."/>
        </authorList>
    </citation>
    <scope>NUCLEOTIDE SEQUENCE</scope>
    <source>
        <strain evidence="2">Linc-1</strain>
    </source>
</reference>
<protein>
    <submittedName>
        <fullName evidence="2">Uncharacterized protein</fullName>
    </submittedName>
</protein>
<organism evidence="2 3">
    <name type="scientific">Vespula germanica</name>
    <name type="common">German yellow jacket</name>
    <name type="synonym">Paravespula germanica</name>
    <dbReference type="NCBI Taxonomy" id="30212"/>
    <lineage>
        <taxon>Eukaryota</taxon>
        <taxon>Metazoa</taxon>
        <taxon>Ecdysozoa</taxon>
        <taxon>Arthropoda</taxon>
        <taxon>Hexapoda</taxon>
        <taxon>Insecta</taxon>
        <taxon>Pterygota</taxon>
        <taxon>Neoptera</taxon>
        <taxon>Endopterygota</taxon>
        <taxon>Hymenoptera</taxon>
        <taxon>Apocrita</taxon>
        <taxon>Aculeata</taxon>
        <taxon>Vespoidea</taxon>
        <taxon>Vespidae</taxon>
        <taxon>Vespinae</taxon>
        <taxon>Vespula</taxon>
    </lineage>
</organism>
<dbReference type="EMBL" id="JACSDZ010000018">
    <property type="protein sequence ID" value="KAF7383740.1"/>
    <property type="molecule type" value="Genomic_DNA"/>
</dbReference>
<evidence type="ECO:0000313" key="3">
    <source>
        <dbReference type="Proteomes" id="UP000617340"/>
    </source>
</evidence>
<dbReference type="Proteomes" id="UP000617340">
    <property type="component" value="Unassembled WGS sequence"/>
</dbReference>
<name>A0A834J948_VESGE</name>
<gene>
    <name evidence="2" type="ORF">HZH68_014497</name>
</gene>
<accession>A0A834J948</accession>
<keyword evidence="3" id="KW-1185">Reference proteome</keyword>
<evidence type="ECO:0000256" key="1">
    <source>
        <dbReference type="SAM" id="MobiDB-lite"/>
    </source>
</evidence>